<protein>
    <submittedName>
        <fullName evidence="1">Uncharacterized protein</fullName>
    </submittedName>
</protein>
<dbReference type="InterPro" id="IPR034553">
    <property type="entry name" value="TOM5_viridi"/>
</dbReference>
<organism evidence="1 2">
    <name type="scientific">Marchantia polymorpha subsp. ruderalis</name>
    <dbReference type="NCBI Taxonomy" id="1480154"/>
    <lineage>
        <taxon>Eukaryota</taxon>
        <taxon>Viridiplantae</taxon>
        <taxon>Streptophyta</taxon>
        <taxon>Embryophyta</taxon>
        <taxon>Marchantiophyta</taxon>
        <taxon>Marchantiopsida</taxon>
        <taxon>Marchantiidae</taxon>
        <taxon>Marchantiales</taxon>
        <taxon>Marchantiaceae</taxon>
        <taxon>Marchantia</taxon>
    </lineage>
</organism>
<dbReference type="Proteomes" id="UP000077202">
    <property type="component" value="Unassembled WGS sequence"/>
</dbReference>
<accession>A0A176VNH1</accession>
<keyword evidence="2" id="KW-1185">Reference proteome</keyword>
<dbReference type="EMBL" id="LVLJ01003336">
    <property type="protein sequence ID" value="OAE21841.1"/>
    <property type="molecule type" value="Genomic_DNA"/>
</dbReference>
<proteinExistence type="predicted"/>
<gene>
    <name evidence="1" type="ORF">AXG93_138s1120</name>
</gene>
<comment type="caution">
    <text evidence="1">The sequence shown here is derived from an EMBL/GenBank/DDBJ whole genome shotgun (WGS) entry which is preliminary data.</text>
</comment>
<evidence type="ECO:0000313" key="2">
    <source>
        <dbReference type="Proteomes" id="UP000077202"/>
    </source>
</evidence>
<dbReference type="PANTHER" id="PTHR37251:SF1">
    <property type="entry name" value="MITOCHONDRIAL IMPORT RECEPTOR SUBUNIT TOM5 HOMOLOG"/>
    <property type="match status" value="1"/>
</dbReference>
<reference evidence="1" key="1">
    <citation type="submission" date="2016-03" db="EMBL/GenBank/DDBJ databases">
        <title>Mechanisms controlling the formation of the plant cell surface in tip-growing cells are functionally conserved among land plants.</title>
        <authorList>
            <person name="Honkanen S."/>
            <person name="Jones V.A."/>
            <person name="Morieri G."/>
            <person name="Champion C."/>
            <person name="Hetherington A.J."/>
            <person name="Kelly S."/>
            <person name="Saint-Marcoux D."/>
            <person name="Proust H."/>
            <person name="Prescott H."/>
            <person name="Dolan L."/>
        </authorList>
    </citation>
    <scope>NUCLEOTIDE SEQUENCE [LARGE SCALE GENOMIC DNA]</scope>
    <source>
        <tissue evidence="1">Whole gametophyte</tissue>
    </source>
</reference>
<sequence>MSSLNTCVKAHCVEHLGDPAIPLEELRLASEKFRREVGDRIFEKRLLRAVALFAGSVFVMRNFGELMAV</sequence>
<dbReference type="PANTHER" id="PTHR37251">
    <property type="entry name" value="MITOCHONDRIAL IMPORT RECEPTOR SUBUNIT TOM5 HOMOLOG"/>
    <property type="match status" value="1"/>
</dbReference>
<evidence type="ECO:0000313" key="1">
    <source>
        <dbReference type="EMBL" id="OAE21841.1"/>
    </source>
</evidence>
<dbReference type="GO" id="GO:0005742">
    <property type="term" value="C:mitochondrial outer membrane translocase complex"/>
    <property type="evidence" value="ECO:0007669"/>
    <property type="project" value="InterPro"/>
</dbReference>
<dbReference type="AlphaFoldDB" id="A0A176VNH1"/>
<name>A0A176VNH1_MARPO</name>